<sequence>MAENSRPPRKRSRGPLTSGDNLPPLSRRRIGPLPANDGQENISLARALFSQSRIPSILARGPPVLARDPPVLARDQVAHSHPLVTRPRSFPPVTRSRPSLPVTRPRPPPTINITRQSLRPRPLPKRRFFGDDGKQ</sequence>
<proteinExistence type="predicted"/>
<evidence type="ECO:0000256" key="1">
    <source>
        <dbReference type="SAM" id="MobiDB-lite"/>
    </source>
</evidence>
<dbReference type="EMBL" id="LT554655">
    <property type="protein sequence ID" value="SAM07025.1"/>
    <property type="molecule type" value="Genomic_DNA"/>
</dbReference>
<reference evidence="2" key="1">
    <citation type="submission" date="2016-04" db="EMBL/GenBank/DDBJ databases">
        <authorList>
            <person name="Evans L.H."/>
            <person name="Alamgir A."/>
            <person name="Owens N."/>
            <person name="Weber N.D."/>
            <person name="Virtaneva K."/>
            <person name="Barbian K."/>
            <person name="Babar A."/>
            <person name="Rosenke K."/>
        </authorList>
    </citation>
    <scope>NUCLEOTIDE SEQUENCE [LARGE SCALE GENOMIC DNA]</scope>
    <source>
        <strain evidence="2">CBS 101.48</strain>
    </source>
</reference>
<feature type="compositionally biased region" description="Low complexity" evidence="1">
    <location>
        <begin position="94"/>
        <end position="103"/>
    </location>
</feature>
<evidence type="ECO:0000313" key="2">
    <source>
        <dbReference type="EMBL" id="SAM07025.1"/>
    </source>
</evidence>
<organism evidence="2">
    <name type="scientific">Absidia glauca</name>
    <name type="common">Pin mould</name>
    <dbReference type="NCBI Taxonomy" id="4829"/>
    <lineage>
        <taxon>Eukaryota</taxon>
        <taxon>Fungi</taxon>
        <taxon>Fungi incertae sedis</taxon>
        <taxon>Mucoromycota</taxon>
        <taxon>Mucoromycotina</taxon>
        <taxon>Mucoromycetes</taxon>
        <taxon>Mucorales</taxon>
        <taxon>Cunninghamellaceae</taxon>
        <taxon>Absidia</taxon>
    </lineage>
</organism>
<evidence type="ECO:0000313" key="3">
    <source>
        <dbReference type="Proteomes" id="UP000078561"/>
    </source>
</evidence>
<feature type="region of interest" description="Disordered" evidence="1">
    <location>
        <begin position="76"/>
        <end position="135"/>
    </location>
</feature>
<feature type="region of interest" description="Disordered" evidence="1">
    <location>
        <begin position="1"/>
        <end position="38"/>
    </location>
</feature>
<name>A0A168RJB2_ABSGL</name>
<dbReference type="InParanoid" id="A0A168RJB2"/>
<dbReference type="Proteomes" id="UP000078561">
    <property type="component" value="Unassembled WGS sequence"/>
</dbReference>
<gene>
    <name evidence="2" type="primary">ABSGL_12652.1 scaffold 13066</name>
</gene>
<dbReference type="AlphaFoldDB" id="A0A168RJB2"/>
<keyword evidence="3" id="KW-1185">Reference proteome</keyword>
<accession>A0A168RJB2</accession>
<protein>
    <submittedName>
        <fullName evidence="2">Uncharacterized protein</fullName>
    </submittedName>
</protein>